<reference evidence="1 2" key="1">
    <citation type="submission" date="2019-01" db="EMBL/GenBank/DDBJ databases">
        <title>Flavobacterium sp. nov. isolated from arctic soil.</title>
        <authorList>
            <person name="Kim D.-U."/>
        </authorList>
    </citation>
    <scope>NUCLEOTIDE SEQUENCE [LARGE SCALE GENOMIC DNA]</scope>
    <source>
        <strain evidence="1 2">Kopri-42</strain>
    </source>
</reference>
<keyword evidence="2" id="KW-1185">Reference proteome</keyword>
<proteinExistence type="predicted"/>
<accession>A0A482TZM1</accession>
<gene>
    <name evidence="1" type="ORF">DR871_005115</name>
</gene>
<dbReference type="Proteomes" id="UP000253235">
    <property type="component" value="Unassembled WGS sequence"/>
</dbReference>
<name>A0A482TZM1_9FLAO</name>
<comment type="caution">
    <text evidence="1">The sequence shown here is derived from an EMBL/GenBank/DDBJ whole genome shotgun (WGS) entry which is preliminary data.</text>
</comment>
<dbReference type="EMBL" id="QNVY02000001">
    <property type="protein sequence ID" value="RYJ53434.1"/>
    <property type="molecule type" value="Genomic_DNA"/>
</dbReference>
<dbReference type="AlphaFoldDB" id="A0A482TZM1"/>
<organism evidence="1 2">
    <name type="scientific">Flavobacterium petrolei</name>
    <dbReference type="NCBI Taxonomy" id="2259594"/>
    <lineage>
        <taxon>Bacteria</taxon>
        <taxon>Pseudomonadati</taxon>
        <taxon>Bacteroidota</taxon>
        <taxon>Flavobacteriia</taxon>
        <taxon>Flavobacteriales</taxon>
        <taxon>Flavobacteriaceae</taxon>
        <taxon>Flavobacterium</taxon>
    </lineage>
</organism>
<protein>
    <submittedName>
        <fullName evidence="1">Uncharacterized protein</fullName>
    </submittedName>
</protein>
<evidence type="ECO:0000313" key="2">
    <source>
        <dbReference type="Proteomes" id="UP000253235"/>
    </source>
</evidence>
<dbReference type="RefSeq" id="WP_129752525.1">
    <property type="nucleotide sequence ID" value="NZ_QNVY02000001.1"/>
</dbReference>
<dbReference type="OrthoDB" id="1377253at2"/>
<evidence type="ECO:0000313" key="1">
    <source>
        <dbReference type="EMBL" id="RYJ53434.1"/>
    </source>
</evidence>
<sequence>MTIQRLKIRFRMTIHELIEMMKLKGIVCEFGIISLLNDNYAEWALILFEDEYYVTHSVLDNYEDICYFEDIEDYENEFQARVCCLNLATTLNGTIYE</sequence>